<dbReference type="EMBL" id="PYHR01000002">
    <property type="protein sequence ID" value="PWD52243.1"/>
    <property type="molecule type" value="Genomic_DNA"/>
</dbReference>
<evidence type="ECO:0000313" key="3">
    <source>
        <dbReference type="Proteomes" id="UP000245166"/>
    </source>
</evidence>
<dbReference type="AlphaFoldDB" id="A0A2U1ZZ85"/>
<keyword evidence="2" id="KW-0808">Transferase</keyword>
<dbReference type="GO" id="GO:0032259">
    <property type="term" value="P:methylation"/>
    <property type="evidence" value="ECO:0007669"/>
    <property type="project" value="UniProtKB-KW"/>
</dbReference>
<name>A0A2U1ZZ85_9MICO</name>
<feature type="domain" description="Methyltransferase" evidence="1">
    <location>
        <begin position="34"/>
        <end position="149"/>
    </location>
</feature>
<evidence type="ECO:0000259" key="1">
    <source>
        <dbReference type="Pfam" id="PF13847"/>
    </source>
</evidence>
<sequence length="265" mass="29052">MARYTHGHSESVLRSHTWRTARNSAAYLLDDLAPGLDVLDVGCGPGTITVDLADIVAPGRVVGVDTSHEVLLKASELAAARGVSNTLFEPADVFDLPYGSASFDVVHAHQVLQHLDDPVAALREMRRVLRPGGVLAVRDVDYGGMRWFPRLPGLDEWLDLYQQVARRNGGEPDAGPRLLSWVREAGFADTTATASTWCYADDDTRAWWAGVWSERVRHSQFAEHALELGVADTAALDAVAEAWREWGAAEDGWFAMVHGEVVARR</sequence>
<dbReference type="GO" id="GO:0008168">
    <property type="term" value="F:methyltransferase activity"/>
    <property type="evidence" value="ECO:0007669"/>
    <property type="project" value="UniProtKB-KW"/>
</dbReference>
<gene>
    <name evidence="2" type="ORF">C8046_00235</name>
</gene>
<dbReference type="PANTHER" id="PTHR43591">
    <property type="entry name" value="METHYLTRANSFERASE"/>
    <property type="match status" value="1"/>
</dbReference>
<protein>
    <submittedName>
        <fullName evidence="2">SAM-dependent methyltransferase</fullName>
    </submittedName>
</protein>
<dbReference type="InterPro" id="IPR025714">
    <property type="entry name" value="Methyltranfer_dom"/>
</dbReference>
<dbReference type="OrthoDB" id="9795634at2"/>
<proteinExistence type="predicted"/>
<comment type="caution">
    <text evidence="2">The sequence shown here is derived from an EMBL/GenBank/DDBJ whole genome shotgun (WGS) entry which is preliminary data.</text>
</comment>
<dbReference type="Proteomes" id="UP000245166">
    <property type="component" value="Unassembled WGS sequence"/>
</dbReference>
<evidence type="ECO:0000313" key="2">
    <source>
        <dbReference type="EMBL" id="PWD52243.1"/>
    </source>
</evidence>
<keyword evidence="2" id="KW-0489">Methyltransferase</keyword>
<dbReference type="Gene3D" id="3.40.50.150">
    <property type="entry name" value="Vaccinia Virus protein VP39"/>
    <property type="match status" value="1"/>
</dbReference>
<dbReference type="RefSeq" id="WP_109230625.1">
    <property type="nucleotide sequence ID" value="NZ_PYHR01000002.1"/>
</dbReference>
<dbReference type="InterPro" id="IPR029063">
    <property type="entry name" value="SAM-dependent_MTases_sf"/>
</dbReference>
<dbReference type="CDD" id="cd02440">
    <property type="entry name" value="AdoMet_MTases"/>
    <property type="match status" value="1"/>
</dbReference>
<dbReference type="PANTHER" id="PTHR43591:SF24">
    <property type="entry name" value="2-METHOXY-6-POLYPRENYL-1,4-BENZOQUINOL METHYLASE, MITOCHONDRIAL"/>
    <property type="match status" value="1"/>
</dbReference>
<organism evidence="2 3">
    <name type="scientific">Serinibacter arcticus</name>
    <dbReference type="NCBI Taxonomy" id="1655435"/>
    <lineage>
        <taxon>Bacteria</taxon>
        <taxon>Bacillati</taxon>
        <taxon>Actinomycetota</taxon>
        <taxon>Actinomycetes</taxon>
        <taxon>Micrococcales</taxon>
        <taxon>Beutenbergiaceae</taxon>
        <taxon>Serinibacter</taxon>
    </lineage>
</organism>
<dbReference type="SUPFAM" id="SSF53335">
    <property type="entry name" value="S-adenosyl-L-methionine-dependent methyltransferases"/>
    <property type="match status" value="1"/>
</dbReference>
<reference evidence="2 3" key="1">
    <citation type="submission" date="2018-03" db="EMBL/GenBank/DDBJ databases">
        <title>Genome assembly of novel Miniimonas species PCH200.</title>
        <authorList>
            <person name="Thakur V."/>
            <person name="Kumar V."/>
            <person name="Singh D."/>
        </authorList>
    </citation>
    <scope>NUCLEOTIDE SEQUENCE [LARGE SCALE GENOMIC DNA]</scope>
    <source>
        <strain evidence="2 3">PCH200</strain>
    </source>
</reference>
<keyword evidence="3" id="KW-1185">Reference proteome</keyword>
<dbReference type="Pfam" id="PF13847">
    <property type="entry name" value="Methyltransf_31"/>
    <property type="match status" value="1"/>
</dbReference>
<accession>A0A2U1ZZ85</accession>